<accession>A0A5C5GCU0</accession>
<name>A0A5C5GCU0_9RHOB</name>
<dbReference type="InterPro" id="IPR011257">
    <property type="entry name" value="DNA_glycosylase"/>
</dbReference>
<dbReference type="PANTHER" id="PTHR43003">
    <property type="entry name" value="DNA-3-METHYLADENINE GLYCOSYLASE"/>
    <property type="match status" value="1"/>
</dbReference>
<dbReference type="GO" id="GO:0006285">
    <property type="term" value="P:base-excision repair, AP site formation"/>
    <property type="evidence" value="ECO:0007669"/>
    <property type="project" value="TreeGrafter"/>
</dbReference>
<comment type="caution">
    <text evidence="6">The sequence shown here is derived from an EMBL/GenBank/DDBJ whole genome shotgun (WGS) entry which is preliminary data.</text>
</comment>
<dbReference type="AlphaFoldDB" id="A0A5C5GCU0"/>
<evidence type="ECO:0000256" key="3">
    <source>
        <dbReference type="ARBA" id="ARBA00022763"/>
    </source>
</evidence>
<protein>
    <recommendedName>
        <fullName evidence="2">DNA-3-methyladenine glycosylase II</fullName>
        <ecNumber evidence="2">3.2.2.21</ecNumber>
    </recommendedName>
</protein>
<evidence type="ECO:0000256" key="1">
    <source>
        <dbReference type="ARBA" id="ARBA00000086"/>
    </source>
</evidence>
<dbReference type="PANTHER" id="PTHR43003:SF5">
    <property type="entry name" value="DNA-3-METHYLADENINE GLYCOSYLASE"/>
    <property type="match status" value="1"/>
</dbReference>
<dbReference type="RefSeq" id="WP_140192989.1">
    <property type="nucleotide sequence ID" value="NZ_CP065915.1"/>
</dbReference>
<keyword evidence="4" id="KW-0234">DNA repair</keyword>
<dbReference type="Proteomes" id="UP000314011">
    <property type="component" value="Unassembled WGS sequence"/>
</dbReference>
<evidence type="ECO:0000313" key="7">
    <source>
        <dbReference type="Proteomes" id="UP000314011"/>
    </source>
</evidence>
<dbReference type="EMBL" id="VFFF01000001">
    <property type="protein sequence ID" value="TNY32310.1"/>
    <property type="molecule type" value="Genomic_DNA"/>
</dbReference>
<dbReference type="OrthoDB" id="9785929at2"/>
<reference evidence="6 7" key="1">
    <citation type="submission" date="2019-06" db="EMBL/GenBank/DDBJ databases">
        <title>Genome of new Rhodobacteraceae sp. SM1903.</title>
        <authorList>
            <person name="Ren X."/>
        </authorList>
    </citation>
    <scope>NUCLEOTIDE SEQUENCE [LARGE SCALE GENOMIC DNA]</scope>
    <source>
        <strain evidence="6 7">SM1903</strain>
    </source>
</reference>
<dbReference type="SMART" id="SM00478">
    <property type="entry name" value="ENDO3c"/>
    <property type="match status" value="1"/>
</dbReference>
<dbReference type="InterPro" id="IPR051912">
    <property type="entry name" value="Alkylbase_DNA_Glycosylase/TA"/>
</dbReference>
<dbReference type="GO" id="GO:0005737">
    <property type="term" value="C:cytoplasm"/>
    <property type="evidence" value="ECO:0007669"/>
    <property type="project" value="TreeGrafter"/>
</dbReference>
<comment type="catalytic activity">
    <reaction evidence="1">
        <text>Hydrolysis of alkylated DNA, releasing 3-methyladenine, 3-methylguanine, 7-methylguanine and 7-methyladenine.</text>
        <dbReference type="EC" id="3.2.2.21"/>
    </reaction>
</comment>
<dbReference type="InterPro" id="IPR003265">
    <property type="entry name" value="HhH-GPD_domain"/>
</dbReference>
<dbReference type="CDD" id="cd00056">
    <property type="entry name" value="ENDO3c"/>
    <property type="match status" value="1"/>
</dbReference>
<evidence type="ECO:0000313" key="6">
    <source>
        <dbReference type="EMBL" id="TNY32310.1"/>
    </source>
</evidence>
<dbReference type="EC" id="3.2.2.21" evidence="2"/>
<dbReference type="Gene3D" id="1.10.1670.40">
    <property type="match status" value="1"/>
</dbReference>
<dbReference type="Gene3D" id="1.10.340.30">
    <property type="entry name" value="Hypothetical protein, domain 2"/>
    <property type="match status" value="1"/>
</dbReference>
<evidence type="ECO:0000259" key="5">
    <source>
        <dbReference type="SMART" id="SM00478"/>
    </source>
</evidence>
<feature type="domain" description="HhH-GPD" evidence="5">
    <location>
        <begin position="53"/>
        <end position="200"/>
    </location>
</feature>
<dbReference type="GO" id="GO:0032131">
    <property type="term" value="F:alkylated DNA binding"/>
    <property type="evidence" value="ECO:0007669"/>
    <property type="project" value="TreeGrafter"/>
</dbReference>
<dbReference type="Pfam" id="PF00730">
    <property type="entry name" value="HhH-GPD"/>
    <property type="match status" value="1"/>
</dbReference>
<dbReference type="SUPFAM" id="SSF48150">
    <property type="entry name" value="DNA-glycosylase"/>
    <property type="match status" value="1"/>
</dbReference>
<evidence type="ECO:0000256" key="2">
    <source>
        <dbReference type="ARBA" id="ARBA00012000"/>
    </source>
</evidence>
<organism evidence="6 7">
    <name type="scientific">Pelagovum pacificum</name>
    <dbReference type="NCBI Taxonomy" id="2588711"/>
    <lineage>
        <taxon>Bacteria</taxon>
        <taxon>Pseudomonadati</taxon>
        <taxon>Pseudomonadota</taxon>
        <taxon>Alphaproteobacteria</taxon>
        <taxon>Rhodobacterales</taxon>
        <taxon>Paracoccaceae</taxon>
        <taxon>Pelagovum</taxon>
    </lineage>
</organism>
<dbReference type="GO" id="GO:0008725">
    <property type="term" value="F:DNA-3-methyladenine glycosylase activity"/>
    <property type="evidence" value="ECO:0007669"/>
    <property type="project" value="TreeGrafter"/>
</dbReference>
<dbReference type="GO" id="GO:0006307">
    <property type="term" value="P:DNA alkylation repair"/>
    <property type="evidence" value="ECO:0007669"/>
    <property type="project" value="TreeGrafter"/>
</dbReference>
<gene>
    <name evidence="6" type="ORF">FHY64_03170</name>
</gene>
<proteinExistence type="predicted"/>
<sequence length="209" mass="22960">MTERVITHAGDVEEGAAWLARAEPRFAALIAESGPPPLKLRDEGFRELLFLIIGQQVSTASALAIRARADAAGLTTPEAVKAASDELLREVGLTRPKQRYFRALAEAKIDYAALRELPTDQVIATLTAVPGIGPWTAEIYAMLSLGRADVFAPADVALQEGTRMLFDLPARPTARALRDMSEAWSPWRSVAAWALWAYYLRTKGREVTW</sequence>
<dbReference type="GO" id="GO:0032993">
    <property type="term" value="C:protein-DNA complex"/>
    <property type="evidence" value="ECO:0007669"/>
    <property type="project" value="TreeGrafter"/>
</dbReference>
<dbReference type="GO" id="GO:0043916">
    <property type="term" value="F:DNA-7-methylguanine glycosylase activity"/>
    <property type="evidence" value="ECO:0007669"/>
    <property type="project" value="TreeGrafter"/>
</dbReference>
<evidence type="ECO:0000256" key="4">
    <source>
        <dbReference type="ARBA" id="ARBA00023204"/>
    </source>
</evidence>
<keyword evidence="3" id="KW-0227">DNA damage</keyword>
<keyword evidence="7" id="KW-1185">Reference proteome</keyword>